<proteinExistence type="predicted"/>
<evidence type="ECO:0000313" key="1">
    <source>
        <dbReference type="EMBL" id="GJT10997.1"/>
    </source>
</evidence>
<keyword evidence="2" id="KW-1185">Reference proteome</keyword>
<comment type="caution">
    <text evidence="1">The sequence shown here is derived from an EMBL/GenBank/DDBJ whole genome shotgun (WGS) entry which is preliminary data.</text>
</comment>
<reference evidence="1" key="2">
    <citation type="submission" date="2022-01" db="EMBL/GenBank/DDBJ databases">
        <authorList>
            <person name="Yamashiro T."/>
            <person name="Shiraishi A."/>
            <person name="Satake H."/>
            <person name="Nakayama K."/>
        </authorList>
    </citation>
    <scope>NUCLEOTIDE SEQUENCE</scope>
</reference>
<protein>
    <submittedName>
        <fullName evidence="1">Uncharacterized protein</fullName>
    </submittedName>
</protein>
<reference evidence="1" key="1">
    <citation type="journal article" date="2022" name="Int. J. Mol. Sci.">
        <title>Draft Genome of Tanacetum Coccineum: Genomic Comparison of Closely Related Tanacetum-Family Plants.</title>
        <authorList>
            <person name="Yamashiro T."/>
            <person name="Shiraishi A."/>
            <person name="Nakayama K."/>
            <person name="Satake H."/>
        </authorList>
    </citation>
    <scope>NUCLEOTIDE SEQUENCE</scope>
</reference>
<sequence length="492" mass="56508">MLRKQNKVDDSHYDMPLIYFIEGHSLHFGRLEFALITGLPFGTVSFGLYTSGELKFRNKVFPHKLGLSVTNLDVIGVIEDEETFGRLCDEDPYVLARERNDEFNEDFSIKEELRLCLEVEEKTCLEQEKKLLEEKRFRLEEAKRLRSNVVVESFKLHKELQDDELEKSREMMKLISETQLKALKKISFIAKLRRASVRLTCPYILIQDRLPALLDGADVFDNIGIHRSDYSLTFRLADNVPKQDGDDDMNNMYDMAKKYGLFDLHIAHIPKNLAEYYYKNLTFDASDEEVTFKLKTHEKRKRDAGSMSPEELVAWAEEEAGSLYLRTPLIKPKIKGIEFPCKNLFGDFLHYDSVADEVVVHDNWKYEGLSLDGYIDVGGFSTCCDLVHESVVYNGPSLSHIDKECFEKDVVLDVVGSFVPDTIGYTLPLLLKKKGRNKVNVTRKRTCLNRSKIIRLRKGLGKRVACGENNRRLGSLIGLNEHEAADDPQVTT</sequence>
<dbReference type="EMBL" id="BQNB010013031">
    <property type="protein sequence ID" value="GJT10997.1"/>
    <property type="molecule type" value="Genomic_DNA"/>
</dbReference>
<name>A0ABQ5BA62_9ASTR</name>
<organism evidence="1 2">
    <name type="scientific">Tanacetum coccineum</name>
    <dbReference type="NCBI Taxonomy" id="301880"/>
    <lineage>
        <taxon>Eukaryota</taxon>
        <taxon>Viridiplantae</taxon>
        <taxon>Streptophyta</taxon>
        <taxon>Embryophyta</taxon>
        <taxon>Tracheophyta</taxon>
        <taxon>Spermatophyta</taxon>
        <taxon>Magnoliopsida</taxon>
        <taxon>eudicotyledons</taxon>
        <taxon>Gunneridae</taxon>
        <taxon>Pentapetalae</taxon>
        <taxon>asterids</taxon>
        <taxon>campanulids</taxon>
        <taxon>Asterales</taxon>
        <taxon>Asteraceae</taxon>
        <taxon>Asteroideae</taxon>
        <taxon>Anthemideae</taxon>
        <taxon>Anthemidinae</taxon>
        <taxon>Tanacetum</taxon>
    </lineage>
</organism>
<dbReference type="Proteomes" id="UP001151760">
    <property type="component" value="Unassembled WGS sequence"/>
</dbReference>
<evidence type="ECO:0000313" key="2">
    <source>
        <dbReference type="Proteomes" id="UP001151760"/>
    </source>
</evidence>
<gene>
    <name evidence="1" type="ORF">Tco_0858039</name>
</gene>
<accession>A0ABQ5BA62</accession>